<feature type="transmembrane region" description="Helical" evidence="6">
    <location>
        <begin position="7"/>
        <end position="40"/>
    </location>
</feature>
<feature type="transmembrane region" description="Helical" evidence="6">
    <location>
        <begin position="247"/>
        <end position="265"/>
    </location>
</feature>
<keyword evidence="8" id="KW-1185">Reference proteome</keyword>
<gene>
    <name evidence="7" type="ORF">G3R48_01360</name>
</gene>
<dbReference type="Pfam" id="PF01925">
    <property type="entry name" value="TauE"/>
    <property type="match status" value="1"/>
</dbReference>
<keyword evidence="3 6" id="KW-0812">Transmembrane</keyword>
<dbReference type="Proteomes" id="UP000811844">
    <property type="component" value="Unassembled WGS sequence"/>
</dbReference>
<organism evidence="7 8">
    <name type="scientific">Shewanella intestini</name>
    <dbReference type="NCBI Taxonomy" id="2017544"/>
    <lineage>
        <taxon>Bacteria</taxon>
        <taxon>Pseudomonadati</taxon>
        <taxon>Pseudomonadota</taxon>
        <taxon>Gammaproteobacteria</taxon>
        <taxon>Alteromonadales</taxon>
        <taxon>Shewanellaceae</taxon>
        <taxon>Shewanella</taxon>
    </lineage>
</organism>
<name>A0ABS5HXY9_9GAMM</name>
<feature type="transmembrane region" description="Helical" evidence="6">
    <location>
        <begin position="142"/>
        <end position="170"/>
    </location>
</feature>
<evidence type="ECO:0000256" key="2">
    <source>
        <dbReference type="ARBA" id="ARBA00009142"/>
    </source>
</evidence>
<proteinExistence type="inferred from homology"/>
<keyword evidence="5 6" id="KW-0472">Membrane</keyword>
<feature type="transmembrane region" description="Helical" evidence="6">
    <location>
        <begin position="216"/>
        <end position="235"/>
    </location>
</feature>
<dbReference type="InterPro" id="IPR002781">
    <property type="entry name" value="TM_pro_TauE-like"/>
</dbReference>
<evidence type="ECO:0000256" key="6">
    <source>
        <dbReference type="RuleBase" id="RU363041"/>
    </source>
</evidence>
<feature type="transmembrane region" description="Helical" evidence="6">
    <location>
        <begin position="114"/>
        <end position="130"/>
    </location>
</feature>
<evidence type="ECO:0000256" key="5">
    <source>
        <dbReference type="ARBA" id="ARBA00023136"/>
    </source>
</evidence>
<evidence type="ECO:0000313" key="7">
    <source>
        <dbReference type="EMBL" id="MBR9726637.1"/>
    </source>
</evidence>
<feature type="transmembrane region" description="Helical" evidence="6">
    <location>
        <begin position="182"/>
        <end position="204"/>
    </location>
</feature>
<sequence length="266" mass="28117">MDSLMLIFLMCLALGAIVGFFAGLLGIGGGLLIVPALIYLLPWAGFESEQLTHVAIATSLATIILTSLSSARSHHKRGNIPWPLFKSILPGVVVGALCSAFISEQIPSDNLRQAFAIFVVLMALQMAFQFKPRQSEVMPSFAMMFSASIVIALLAGLMGIGGGVILVPFLSYCGLQMKQAVGLSSATGFLIAIAGTTGYVLAGLKVHDLPEATLGYIYLPALLGIVISSMLVAPIGVKAASTWPTKVLKRIFALLLMVVGVKLMFF</sequence>
<evidence type="ECO:0000313" key="8">
    <source>
        <dbReference type="Proteomes" id="UP000811844"/>
    </source>
</evidence>
<dbReference type="PANTHER" id="PTHR43483">
    <property type="entry name" value="MEMBRANE TRANSPORTER PROTEIN HI_0806-RELATED"/>
    <property type="match status" value="1"/>
</dbReference>
<feature type="transmembrane region" description="Helical" evidence="6">
    <location>
        <begin position="83"/>
        <end position="102"/>
    </location>
</feature>
<evidence type="ECO:0000256" key="1">
    <source>
        <dbReference type="ARBA" id="ARBA00004141"/>
    </source>
</evidence>
<reference evidence="7 8" key="1">
    <citation type="submission" date="2020-02" db="EMBL/GenBank/DDBJ databases">
        <title>Shewanella WXL01 sp. nov., a marine bacterium isolated from green algae in Luhuitou Fringing Reef (Northern South China Sea).</title>
        <authorList>
            <person name="Wang X."/>
        </authorList>
    </citation>
    <scope>NUCLEOTIDE SEQUENCE [LARGE SCALE GENOMIC DNA]</scope>
    <source>
        <strain evidence="7 8">MCCC 1A01895</strain>
    </source>
</reference>
<accession>A0ABS5HXY9</accession>
<comment type="similarity">
    <text evidence="2 6">Belongs to the 4-toluene sulfonate uptake permease (TSUP) (TC 2.A.102) family.</text>
</comment>
<evidence type="ECO:0000256" key="3">
    <source>
        <dbReference type="ARBA" id="ARBA00022692"/>
    </source>
</evidence>
<dbReference type="EMBL" id="JAAIKR010000001">
    <property type="protein sequence ID" value="MBR9726637.1"/>
    <property type="molecule type" value="Genomic_DNA"/>
</dbReference>
<feature type="transmembrane region" description="Helical" evidence="6">
    <location>
        <begin position="52"/>
        <end position="71"/>
    </location>
</feature>
<dbReference type="RefSeq" id="WP_212593174.1">
    <property type="nucleotide sequence ID" value="NZ_JAAIKR010000001.1"/>
</dbReference>
<protein>
    <recommendedName>
        <fullName evidence="6">Probable membrane transporter protein</fullName>
    </recommendedName>
</protein>
<evidence type="ECO:0000256" key="4">
    <source>
        <dbReference type="ARBA" id="ARBA00022989"/>
    </source>
</evidence>
<keyword evidence="4 6" id="KW-1133">Transmembrane helix</keyword>
<dbReference type="PANTHER" id="PTHR43483:SF3">
    <property type="entry name" value="MEMBRANE TRANSPORTER PROTEIN HI_0806-RELATED"/>
    <property type="match status" value="1"/>
</dbReference>
<comment type="caution">
    <text evidence="7">The sequence shown here is derived from an EMBL/GenBank/DDBJ whole genome shotgun (WGS) entry which is preliminary data.</text>
</comment>
<keyword evidence="6" id="KW-1003">Cell membrane</keyword>
<comment type="subcellular location">
    <subcellularLocation>
        <location evidence="6">Cell membrane</location>
        <topology evidence="6">Multi-pass membrane protein</topology>
    </subcellularLocation>
    <subcellularLocation>
        <location evidence="1">Membrane</location>
        <topology evidence="1">Multi-pass membrane protein</topology>
    </subcellularLocation>
</comment>